<evidence type="ECO:0000256" key="1">
    <source>
        <dbReference type="ARBA" id="ARBA00001947"/>
    </source>
</evidence>
<gene>
    <name evidence="9" type="ORF">HZF06_22075</name>
</gene>
<reference evidence="9 10" key="1">
    <citation type="submission" date="2020-07" db="EMBL/GenBank/DDBJ databases">
        <title>Electron transfer.</title>
        <authorList>
            <person name="Huang L."/>
            <person name="Liu X."/>
            <person name="Zhou S."/>
        </authorList>
    </citation>
    <scope>NUCLEOTIDE SEQUENCE [LARGE SCALE GENOMIC DNA]</scope>
    <source>
        <strain evidence="9 10">Lx1</strain>
    </source>
</reference>
<evidence type="ECO:0000313" key="10">
    <source>
        <dbReference type="Proteomes" id="UP000512286"/>
    </source>
</evidence>
<evidence type="ECO:0000256" key="2">
    <source>
        <dbReference type="ARBA" id="ARBA00004141"/>
    </source>
</evidence>
<dbReference type="Pfam" id="PF02163">
    <property type="entry name" value="Peptidase_M50"/>
    <property type="match status" value="1"/>
</dbReference>
<feature type="domain" description="Peptidase M50" evidence="8">
    <location>
        <begin position="27"/>
        <end position="206"/>
    </location>
</feature>
<dbReference type="GO" id="GO:0006508">
    <property type="term" value="P:proteolysis"/>
    <property type="evidence" value="ECO:0007669"/>
    <property type="project" value="InterPro"/>
</dbReference>
<protein>
    <submittedName>
        <fullName evidence="9">M50 family metallopeptidase</fullName>
    </submittedName>
</protein>
<evidence type="ECO:0000313" key="9">
    <source>
        <dbReference type="EMBL" id="QLY79673.1"/>
    </source>
</evidence>
<organism evidence="9 10">
    <name type="scientific">Clostridium intestinale</name>
    <dbReference type="NCBI Taxonomy" id="36845"/>
    <lineage>
        <taxon>Bacteria</taxon>
        <taxon>Bacillati</taxon>
        <taxon>Bacillota</taxon>
        <taxon>Clostridia</taxon>
        <taxon>Eubacteriales</taxon>
        <taxon>Clostridiaceae</taxon>
        <taxon>Clostridium</taxon>
    </lineage>
</organism>
<dbReference type="RefSeq" id="WP_181601696.1">
    <property type="nucleotide sequence ID" value="NZ_CP059378.1"/>
</dbReference>
<dbReference type="EMBL" id="CP059378">
    <property type="protein sequence ID" value="QLY79673.1"/>
    <property type="molecule type" value="Genomic_DNA"/>
</dbReference>
<evidence type="ECO:0000256" key="4">
    <source>
        <dbReference type="ARBA" id="ARBA00022692"/>
    </source>
</evidence>
<keyword evidence="5 7" id="KW-1133">Transmembrane helix</keyword>
<feature type="transmembrane region" description="Helical" evidence="7">
    <location>
        <begin position="107"/>
        <end position="130"/>
    </location>
</feature>
<keyword evidence="4 7" id="KW-0812">Transmembrane</keyword>
<dbReference type="KEGG" id="cint:HZF06_22075"/>
<evidence type="ECO:0000256" key="6">
    <source>
        <dbReference type="ARBA" id="ARBA00023136"/>
    </source>
</evidence>
<keyword evidence="6 7" id="KW-0472">Membrane</keyword>
<evidence type="ECO:0000259" key="8">
    <source>
        <dbReference type="Pfam" id="PF02163"/>
    </source>
</evidence>
<evidence type="ECO:0000256" key="3">
    <source>
        <dbReference type="ARBA" id="ARBA00007931"/>
    </source>
</evidence>
<comment type="subcellular location">
    <subcellularLocation>
        <location evidence="2">Membrane</location>
        <topology evidence="2">Multi-pass membrane protein</topology>
    </subcellularLocation>
</comment>
<dbReference type="AlphaFoldDB" id="A0A7D6ZTZ5"/>
<comment type="cofactor">
    <cofactor evidence="1">
        <name>Zn(2+)</name>
        <dbReference type="ChEBI" id="CHEBI:29105"/>
    </cofactor>
</comment>
<evidence type="ECO:0000256" key="7">
    <source>
        <dbReference type="SAM" id="Phobius"/>
    </source>
</evidence>
<dbReference type="InterPro" id="IPR008915">
    <property type="entry name" value="Peptidase_M50"/>
</dbReference>
<evidence type="ECO:0000256" key="5">
    <source>
        <dbReference type="ARBA" id="ARBA00022989"/>
    </source>
</evidence>
<sequence>MNNVVLKIMNLKGEYILNMVGRYFVWVILIYYISIFMHELGHYLTSRLMGIRLNLFVVGPIKYINDNNKKALKFRFSGSLISGGFILPEINNEIEDKSKFYLYTNKYINILYGGPIFTFITIAMSSLFIIENKFTSVSMIFLIINWSIFINIFSVSINVYGDYCLIDLLKRKPERTILMLSTQFASEYPINKFIFEEAEEVVDRVLSKGEYNNMILVLINRIIDYKIINGQNLSVQCDKFKEWIFNYYFNSLRGNIFNDAKFIKVAYKILLHEYSITKNKPILDNYEKFDKFLTLNSYNNNKYLLDVHENLKDLYIRGKGFNIKFSKYVCDVGQIFSECKNYNKMLNDIINKL</sequence>
<dbReference type="CDD" id="cd05709">
    <property type="entry name" value="S2P-M50"/>
    <property type="match status" value="1"/>
</dbReference>
<accession>A0A7D6ZTZ5</accession>
<comment type="similarity">
    <text evidence="3">Belongs to the peptidase M50B family.</text>
</comment>
<dbReference type="Proteomes" id="UP000512286">
    <property type="component" value="Chromosome"/>
</dbReference>
<name>A0A7D6ZTZ5_9CLOT</name>
<dbReference type="GO" id="GO:0016020">
    <property type="term" value="C:membrane"/>
    <property type="evidence" value="ECO:0007669"/>
    <property type="project" value="UniProtKB-SubCell"/>
</dbReference>
<feature type="transmembrane region" description="Helical" evidence="7">
    <location>
        <begin position="23"/>
        <end position="44"/>
    </location>
</feature>
<feature type="transmembrane region" description="Helical" evidence="7">
    <location>
        <begin position="136"/>
        <end position="161"/>
    </location>
</feature>
<proteinExistence type="inferred from homology"/>